<feature type="transmembrane region" description="Helical" evidence="7">
    <location>
        <begin position="12"/>
        <end position="31"/>
    </location>
</feature>
<comment type="subcellular location">
    <subcellularLocation>
        <location evidence="1">Cell membrane</location>
        <topology evidence="1">Multi-pass membrane protein</topology>
    </subcellularLocation>
</comment>
<dbReference type="InterPro" id="IPR051788">
    <property type="entry name" value="MFS_Transporter"/>
</dbReference>
<dbReference type="InterPro" id="IPR020846">
    <property type="entry name" value="MFS_dom"/>
</dbReference>
<dbReference type="AlphaFoldDB" id="A0A3E2WX29"/>
<evidence type="ECO:0000313" key="10">
    <source>
        <dbReference type="Proteomes" id="UP000261111"/>
    </source>
</evidence>
<feature type="transmembrane region" description="Helical" evidence="7">
    <location>
        <begin position="105"/>
        <end position="124"/>
    </location>
</feature>
<evidence type="ECO:0000256" key="3">
    <source>
        <dbReference type="ARBA" id="ARBA00022448"/>
    </source>
</evidence>
<feature type="transmembrane region" description="Helical" evidence="7">
    <location>
        <begin position="171"/>
        <end position="190"/>
    </location>
</feature>
<evidence type="ECO:0000256" key="1">
    <source>
        <dbReference type="ARBA" id="ARBA00004651"/>
    </source>
</evidence>
<accession>A0A3E2WX29</accession>
<keyword evidence="6 7" id="KW-0472">Membrane</keyword>
<dbReference type="SUPFAM" id="SSF103473">
    <property type="entry name" value="MFS general substrate transporter"/>
    <property type="match status" value="1"/>
</dbReference>
<protein>
    <submittedName>
        <fullName evidence="9">MFS transporter</fullName>
    </submittedName>
</protein>
<dbReference type="Gene3D" id="1.20.1250.20">
    <property type="entry name" value="MFS general substrate transporter like domains"/>
    <property type="match status" value="2"/>
</dbReference>
<dbReference type="GO" id="GO:0005886">
    <property type="term" value="C:plasma membrane"/>
    <property type="evidence" value="ECO:0007669"/>
    <property type="project" value="UniProtKB-SubCell"/>
</dbReference>
<feature type="transmembrane region" description="Helical" evidence="7">
    <location>
        <begin position="256"/>
        <end position="273"/>
    </location>
</feature>
<evidence type="ECO:0000256" key="2">
    <source>
        <dbReference type="ARBA" id="ARBA00008335"/>
    </source>
</evidence>
<keyword evidence="4 7" id="KW-0812">Transmembrane</keyword>
<dbReference type="PANTHER" id="PTHR23514">
    <property type="entry name" value="BYPASS OF STOP CODON PROTEIN 6"/>
    <property type="match status" value="1"/>
</dbReference>
<dbReference type="Proteomes" id="UP000261111">
    <property type="component" value="Unassembled WGS sequence"/>
</dbReference>
<feature type="transmembrane region" description="Helical" evidence="7">
    <location>
        <begin position="285"/>
        <end position="303"/>
    </location>
</feature>
<evidence type="ECO:0000256" key="7">
    <source>
        <dbReference type="SAM" id="Phobius"/>
    </source>
</evidence>
<dbReference type="PANTHER" id="PTHR23514:SF3">
    <property type="entry name" value="BYPASS OF STOP CODON PROTEIN 6"/>
    <property type="match status" value="1"/>
</dbReference>
<evidence type="ECO:0000259" key="8">
    <source>
        <dbReference type="PROSITE" id="PS50850"/>
    </source>
</evidence>
<name>A0A3E2WX29_9FIRM</name>
<dbReference type="Pfam" id="PF07690">
    <property type="entry name" value="MFS_1"/>
    <property type="match status" value="1"/>
</dbReference>
<comment type="caution">
    <text evidence="9">The sequence shown here is derived from an EMBL/GenBank/DDBJ whole genome shotgun (WGS) entry which is preliminary data.</text>
</comment>
<feature type="transmembrane region" description="Helical" evidence="7">
    <location>
        <begin position="222"/>
        <end position="244"/>
    </location>
</feature>
<feature type="transmembrane region" description="Helical" evidence="7">
    <location>
        <begin position="83"/>
        <end position="99"/>
    </location>
</feature>
<feature type="domain" description="Major facilitator superfamily (MFS) profile" evidence="8">
    <location>
        <begin position="18"/>
        <end position="391"/>
    </location>
</feature>
<evidence type="ECO:0000256" key="6">
    <source>
        <dbReference type="ARBA" id="ARBA00023136"/>
    </source>
</evidence>
<feature type="transmembrane region" description="Helical" evidence="7">
    <location>
        <begin position="338"/>
        <end position="359"/>
    </location>
</feature>
<gene>
    <name evidence="9" type="ORF">DWX41_08555</name>
</gene>
<feature type="transmembrane region" description="Helical" evidence="7">
    <location>
        <begin position="365"/>
        <end position="386"/>
    </location>
</feature>
<dbReference type="InterPro" id="IPR011701">
    <property type="entry name" value="MFS"/>
</dbReference>
<organism evidence="9 10">
    <name type="scientific">Hungatella hathewayi</name>
    <dbReference type="NCBI Taxonomy" id="154046"/>
    <lineage>
        <taxon>Bacteria</taxon>
        <taxon>Bacillati</taxon>
        <taxon>Bacillota</taxon>
        <taxon>Clostridia</taxon>
        <taxon>Lachnospirales</taxon>
        <taxon>Lachnospiraceae</taxon>
        <taxon>Hungatella</taxon>
    </lineage>
</organism>
<dbReference type="PROSITE" id="PS50850">
    <property type="entry name" value="MFS"/>
    <property type="match status" value="1"/>
</dbReference>
<feature type="transmembrane region" description="Helical" evidence="7">
    <location>
        <begin position="51"/>
        <end position="71"/>
    </location>
</feature>
<reference evidence="9 10" key="1">
    <citation type="submission" date="2018-08" db="EMBL/GenBank/DDBJ databases">
        <title>A genome reference for cultivated species of the human gut microbiota.</title>
        <authorList>
            <person name="Zou Y."/>
            <person name="Xue W."/>
            <person name="Luo G."/>
        </authorList>
    </citation>
    <scope>NUCLEOTIDE SEQUENCE [LARGE SCALE GENOMIC DNA]</scope>
    <source>
        <strain evidence="9 10">AF19-21</strain>
    </source>
</reference>
<keyword evidence="3" id="KW-0813">Transport</keyword>
<dbReference type="GO" id="GO:0022857">
    <property type="term" value="F:transmembrane transporter activity"/>
    <property type="evidence" value="ECO:0007669"/>
    <property type="project" value="InterPro"/>
</dbReference>
<sequence>MKKEKEEMKTENNRLRAVTAGVMICFFLFGYCDSVRGATLTDVTSAFKVSYGVGGALMVVHYIGYCASSLFFGSMTGKIHRRTALIVSNVNIAAGIFIYTCAPNIYIFLIGILLIGFSLGLYEYAGNTAVADIYPEEKRGKYTNLVAGMHGIGAIIGPAAFGVILRKGGDYKTAFMIILPVILAAVLLFLNTGYPKQTYLNDSPLRIKDILGAMLIKKAGKYYALATLYIATEAGIITWITAFFVDEKGQALKQAALWLSLFFVFLTAGRFIGSMYVDRFGIRRVLIVHFALSALCIILGVTLPGEAAVLLPLSGLFLSVIFPTLGAGISVECHENTAVTMGAFFAFAALGGAGGSWAIGLFSQILGTRAGIGSTAVICLAALLIVHKTVR</sequence>
<dbReference type="InterPro" id="IPR036259">
    <property type="entry name" value="MFS_trans_sf"/>
</dbReference>
<evidence type="ECO:0000256" key="4">
    <source>
        <dbReference type="ARBA" id="ARBA00022692"/>
    </source>
</evidence>
<evidence type="ECO:0000313" key="9">
    <source>
        <dbReference type="EMBL" id="RGC32607.1"/>
    </source>
</evidence>
<comment type="similarity">
    <text evidence="2">Belongs to the major facilitator superfamily.</text>
</comment>
<proteinExistence type="inferred from homology"/>
<feature type="transmembrane region" description="Helical" evidence="7">
    <location>
        <begin position="145"/>
        <end position="165"/>
    </location>
</feature>
<dbReference type="EMBL" id="QVIA01000008">
    <property type="protein sequence ID" value="RGC32607.1"/>
    <property type="molecule type" value="Genomic_DNA"/>
</dbReference>
<keyword evidence="5 7" id="KW-1133">Transmembrane helix</keyword>
<evidence type="ECO:0000256" key="5">
    <source>
        <dbReference type="ARBA" id="ARBA00022989"/>
    </source>
</evidence>
<feature type="transmembrane region" description="Helical" evidence="7">
    <location>
        <begin position="309"/>
        <end position="331"/>
    </location>
</feature>